<organism evidence="9 10">
    <name type="scientific">Clostridioides difficile</name>
    <name type="common">Peptoclostridium difficile</name>
    <dbReference type="NCBI Taxonomy" id="1496"/>
    <lineage>
        <taxon>Bacteria</taxon>
        <taxon>Bacillati</taxon>
        <taxon>Bacillota</taxon>
        <taxon>Clostridia</taxon>
        <taxon>Peptostreptococcales</taxon>
        <taxon>Peptostreptococcaceae</taxon>
        <taxon>Clostridioides</taxon>
    </lineage>
</organism>
<dbReference type="GO" id="GO:0045892">
    <property type="term" value="P:negative regulation of DNA-templated transcription"/>
    <property type="evidence" value="ECO:0007669"/>
    <property type="project" value="TreeGrafter"/>
</dbReference>
<evidence type="ECO:0000256" key="7">
    <source>
        <dbReference type="PIRSR" id="PIRSR602481-1"/>
    </source>
</evidence>
<evidence type="ECO:0000313" key="9">
    <source>
        <dbReference type="EMBL" id="VFD53355.1"/>
    </source>
</evidence>
<dbReference type="InterPro" id="IPR036390">
    <property type="entry name" value="WH_DNA-bd_sf"/>
</dbReference>
<comment type="similarity">
    <text evidence="1">Belongs to the Fur family.</text>
</comment>
<dbReference type="Proteomes" id="UP000346772">
    <property type="component" value="Unassembled WGS sequence"/>
</dbReference>
<sequence length="138" mass="16112">MNNYLKKHNLKSTEKREAVIKVLENSNVPMTIESIHEKANTIVEMNLSTIYRTITTLCEKNITVLVAIHDGKSYYQLNKHRHEHVLICKECKDIIIIDECPLHELEHKLEDETGFDIIEHKLEFIGICPKCKRTNSRT</sequence>
<feature type="binding site" evidence="7">
    <location>
        <position position="88"/>
    </location>
    <ligand>
        <name>Zn(2+)</name>
        <dbReference type="ChEBI" id="CHEBI:29105"/>
    </ligand>
</feature>
<evidence type="ECO:0000256" key="1">
    <source>
        <dbReference type="ARBA" id="ARBA00007957"/>
    </source>
</evidence>
<evidence type="ECO:0000313" key="10">
    <source>
        <dbReference type="Proteomes" id="UP000346772"/>
    </source>
</evidence>
<keyword evidence="2" id="KW-0678">Repressor</keyword>
<dbReference type="CDD" id="cd07153">
    <property type="entry name" value="Fur_like"/>
    <property type="match status" value="1"/>
</dbReference>
<gene>
    <name evidence="9" type="primary">fur_2</name>
    <name evidence="9" type="ORF">SAMEA1710456_00819</name>
</gene>
<keyword evidence="4" id="KW-0805">Transcription regulation</keyword>
<comment type="cofactor">
    <cofactor evidence="7">
        <name>Zn(2+)</name>
        <dbReference type="ChEBI" id="CHEBI:29105"/>
    </cofactor>
    <text evidence="7">Binds 1 zinc ion per subunit.</text>
</comment>
<dbReference type="GO" id="GO:0000976">
    <property type="term" value="F:transcription cis-regulatory region binding"/>
    <property type="evidence" value="ECO:0007669"/>
    <property type="project" value="TreeGrafter"/>
</dbReference>
<keyword evidence="3 7" id="KW-0862">Zinc</keyword>
<dbReference type="SUPFAM" id="SSF46785">
    <property type="entry name" value="Winged helix' DNA-binding domain"/>
    <property type="match status" value="1"/>
</dbReference>
<comment type="cofactor">
    <cofactor evidence="8">
        <name>Mn(2+)</name>
        <dbReference type="ChEBI" id="CHEBI:29035"/>
    </cofactor>
    <cofactor evidence="8">
        <name>Fe(2+)</name>
        <dbReference type="ChEBI" id="CHEBI:29033"/>
    </cofactor>
    <text evidence="8">Binds 1 Mn(2+) or Fe(2+) ion per subunit.</text>
</comment>
<name>A0AAX3GWV7_CLODI</name>
<dbReference type="Pfam" id="PF01475">
    <property type="entry name" value="FUR"/>
    <property type="match status" value="1"/>
</dbReference>
<comment type="caution">
    <text evidence="9">The sequence shown here is derived from an EMBL/GenBank/DDBJ whole genome shotgun (WGS) entry which is preliminary data.</text>
</comment>
<dbReference type="PANTHER" id="PTHR33202:SF8">
    <property type="entry name" value="PEROXIDE-RESPONSIVE REPRESSOR PERR"/>
    <property type="match status" value="1"/>
</dbReference>
<feature type="binding site" evidence="8">
    <location>
        <position position="120"/>
    </location>
    <ligand>
        <name>Fe cation</name>
        <dbReference type="ChEBI" id="CHEBI:24875"/>
    </ligand>
</feature>
<keyword evidence="6" id="KW-0804">Transcription</keyword>
<dbReference type="Gene3D" id="3.30.1490.190">
    <property type="match status" value="1"/>
</dbReference>
<keyword evidence="7" id="KW-0479">Metal-binding</keyword>
<evidence type="ECO:0000256" key="3">
    <source>
        <dbReference type="ARBA" id="ARBA00022833"/>
    </source>
</evidence>
<feature type="binding site" evidence="7">
    <location>
        <position position="128"/>
    </location>
    <ligand>
        <name>Zn(2+)</name>
        <dbReference type="ChEBI" id="CHEBI:29105"/>
    </ligand>
</feature>
<dbReference type="Gene3D" id="1.10.10.10">
    <property type="entry name" value="Winged helix-like DNA-binding domain superfamily/Winged helix DNA-binding domain"/>
    <property type="match status" value="1"/>
</dbReference>
<dbReference type="GO" id="GO:0003700">
    <property type="term" value="F:DNA-binding transcription factor activity"/>
    <property type="evidence" value="ECO:0007669"/>
    <property type="project" value="InterPro"/>
</dbReference>
<keyword evidence="5" id="KW-0238">DNA-binding</keyword>
<dbReference type="InterPro" id="IPR002481">
    <property type="entry name" value="FUR"/>
</dbReference>
<evidence type="ECO:0000256" key="6">
    <source>
        <dbReference type="ARBA" id="ARBA00023163"/>
    </source>
</evidence>
<proteinExistence type="inferred from homology"/>
<dbReference type="EMBL" id="CAADAT010000003">
    <property type="protein sequence ID" value="VFD53355.1"/>
    <property type="molecule type" value="Genomic_DNA"/>
</dbReference>
<keyword evidence="8" id="KW-0408">Iron</keyword>
<dbReference type="PANTHER" id="PTHR33202">
    <property type="entry name" value="ZINC UPTAKE REGULATION PROTEIN"/>
    <property type="match status" value="1"/>
</dbReference>
<feature type="binding site" evidence="7">
    <location>
        <position position="131"/>
    </location>
    <ligand>
        <name>Zn(2+)</name>
        <dbReference type="ChEBI" id="CHEBI:29105"/>
    </ligand>
</feature>
<dbReference type="RefSeq" id="WP_009905464.1">
    <property type="nucleotide sequence ID" value="NZ_BEHB01000002.1"/>
</dbReference>
<dbReference type="GO" id="GO:1900376">
    <property type="term" value="P:regulation of secondary metabolite biosynthetic process"/>
    <property type="evidence" value="ECO:0007669"/>
    <property type="project" value="TreeGrafter"/>
</dbReference>
<accession>A0AAX3GWV7</accession>
<dbReference type="AlphaFoldDB" id="A0AAX3GWV7"/>
<evidence type="ECO:0000256" key="8">
    <source>
        <dbReference type="PIRSR" id="PIRSR602481-2"/>
    </source>
</evidence>
<evidence type="ECO:0000256" key="5">
    <source>
        <dbReference type="ARBA" id="ARBA00023125"/>
    </source>
</evidence>
<dbReference type="InterPro" id="IPR043135">
    <property type="entry name" value="Fur_C"/>
</dbReference>
<dbReference type="GO" id="GO:0008270">
    <property type="term" value="F:zinc ion binding"/>
    <property type="evidence" value="ECO:0007669"/>
    <property type="project" value="TreeGrafter"/>
</dbReference>
<reference evidence="9 10" key="1">
    <citation type="submission" date="2019-02" db="EMBL/GenBank/DDBJ databases">
        <authorList>
            <consortium name="Pathogen Informatics"/>
        </authorList>
    </citation>
    <scope>NUCLEOTIDE SEQUENCE [LARGE SCALE GENOMIC DNA]</scope>
    <source>
        <strain evidence="9 10">078GUE027</strain>
    </source>
</reference>
<evidence type="ECO:0000256" key="4">
    <source>
        <dbReference type="ARBA" id="ARBA00023015"/>
    </source>
</evidence>
<feature type="binding site" evidence="7">
    <location>
        <position position="91"/>
    </location>
    <ligand>
        <name>Zn(2+)</name>
        <dbReference type="ChEBI" id="CHEBI:29105"/>
    </ligand>
</feature>
<dbReference type="InterPro" id="IPR036388">
    <property type="entry name" value="WH-like_DNA-bd_sf"/>
</dbReference>
<protein>
    <submittedName>
        <fullName evidence="9">Fe2+/Zn2+ uptake regulation protein</fullName>
    </submittedName>
</protein>
<evidence type="ECO:0000256" key="2">
    <source>
        <dbReference type="ARBA" id="ARBA00022491"/>
    </source>
</evidence>